<reference evidence="2" key="1">
    <citation type="journal article" date="2024" name="Proc. Natl. Acad. Sci. U.S.A.">
        <title>Extraordinary preservation of gene collinearity over three hundred million years revealed in homosporous lycophytes.</title>
        <authorList>
            <person name="Li C."/>
            <person name="Wickell D."/>
            <person name="Kuo L.Y."/>
            <person name="Chen X."/>
            <person name="Nie B."/>
            <person name="Liao X."/>
            <person name="Peng D."/>
            <person name="Ji J."/>
            <person name="Jenkins J."/>
            <person name="Williams M."/>
            <person name="Shu S."/>
            <person name="Plott C."/>
            <person name="Barry K."/>
            <person name="Rajasekar S."/>
            <person name="Grimwood J."/>
            <person name="Han X."/>
            <person name="Sun S."/>
            <person name="Hou Z."/>
            <person name="He W."/>
            <person name="Dai G."/>
            <person name="Sun C."/>
            <person name="Schmutz J."/>
            <person name="Leebens-Mack J.H."/>
            <person name="Li F.W."/>
            <person name="Wang L."/>
        </authorList>
    </citation>
    <scope>NUCLEOTIDE SEQUENCE [LARGE SCALE GENOMIC DNA]</scope>
    <source>
        <strain evidence="2">cv. PW_Plant_1</strain>
    </source>
</reference>
<dbReference type="Proteomes" id="UP001162992">
    <property type="component" value="Chromosome 17"/>
</dbReference>
<dbReference type="EMBL" id="CM055108">
    <property type="protein sequence ID" value="KAJ7524445.1"/>
    <property type="molecule type" value="Genomic_DNA"/>
</dbReference>
<organism evidence="1 2">
    <name type="scientific">Diphasiastrum complanatum</name>
    <name type="common">Issler's clubmoss</name>
    <name type="synonym">Lycopodium complanatum</name>
    <dbReference type="NCBI Taxonomy" id="34168"/>
    <lineage>
        <taxon>Eukaryota</taxon>
        <taxon>Viridiplantae</taxon>
        <taxon>Streptophyta</taxon>
        <taxon>Embryophyta</taxon>
        <taxon>Tracheophyta</taxon>
        <taxon>Lycopodiopsida</taxon>
        <taxon>Lycopodiales</taxon>
        <taxon>Lycopodiaceae</taxon>
        <taxon>Lycopodioideae</taxon>
        <taxon>Diphasiastrum</taxon>
    </lineage>
</organism>
<proteinExistence type="predicted"/>
<comment type="caution">
    <text evidence="1">The sequence shown here is derived from an EMBL/GenBank/DDBJ whole genome shotgun (WGS) entry which is preliminary data.</text>
</comment>
<keyword evidence="2" id="KW-1185">Reference proteome</keyword>
<sequence>MEMSLIQHLLPHTTTSQSHKTSKEEFVSNLHGSSILEIVALSAVIPAFVLLRQVAAHIYETVSEDKRADSSNCAEELKSQEGNYVGELTADFILVVLPTLGCLTVFSEHVYGITVYTYLMLLTAIVYLNWQQPLTSYVQSNALASTYQTSCLSCYRFVMMLVTCVTILAVDFNVFPRRFAKAETYGTGMMDLGVGSFVVANALVSRQARNLAPRKHGGVVRNVSPHLILGFMRLALTKGVDYQVHVGEYGVHWNFYFTLAAVSLLTSLIHIPTYYCGLLGVVVLTVYQALLLFGWNKYLLSSDRGPGLVSLNKEGFFSIFGYWGLHLLSVQFGQYLCFTTGRFLKKFFPNLEKGAASQKWWAAVEILLLDIILWMLGILFHQFVENVSRRMCNVAYVMFVLAQNFQVIGLFSLADLVTKRKLLLQEVFDKNLLLTFLLANVLTGLVNLSMNTVNAPVPVSLLVLLLYMAILVLATSSLKALNLRLKFW</sequence>
<evidence type="ECO:0000313" key="1">
    <source>
        <dbReference type="EMBL" id="KAJ7524445.1"/>
    </source>
</evidence>
<evidence type="ECO:0000313" key="2">
    <source>
        <dbReference type="Proteomes" id="UP001162992"/>
    </source>
</evidence>
<gene>
    <name evidence="1" type="ORF">O6H91_17G005900</name>
</gene>
<protein>
    <submittedName>
        <fullName evidence="1">Uncharacterized protein</fullName>
    </submittedName>
</protein>
<accession>A0ACC2B3Z2</accession>
<name>A0ACC2B3Z2_DIPCM</name>